<evidence type="ECO:0000313" key="3">
    <source>
        <dbReference type="Proteomes" id="UP001321486"/>
    </source>
</evidence>
<evidence type="ECO:0000256" key="1">
    <source>
        <dbReference type="SAM" id="Phobius"/>
    </source>
</evidence>
<reference evidence="3" key="1">
    <citation type="journal article" date="2019" name="Int. J. Syst. Evol. Microbiol.">
        <title>The Global Catalogue of Microorganisms (GCM) 10K type strain sequencing project: providing services to taxonomists for standard genome sequencing and annotation.</title>
        <authorList>
            <consortium name="The Broad Institute Genomics Platform"/>
            <consortium name="The Broad Institute Genome Sequencing Center for Infectious Disease"/>
            <person name="Wu L."/>
            <person name="Ma J."/>
        </authorList>
    </citation>
    <scope>NUCLEOTIDE SEQUENCE [LARGE SCALE GENOMIC DNA]</scope>
    <source>
        <strain evidence="3">NBRC 108728</strain>
    </source>
</reference>
<dbReference type="RefSeq" id="WP_286345929.1">
    <property type="nucleotide sequence ID" value="NZ_AP027732.1"/>
</dbReference>
<keyword evidence="1" id="KW-1133">Transmembrane helix</keyword>
<dbReference type="InterPro" id="IPR012902">
    <property type="entry name" value="N_methyl_site"/>
</dbReference>
<sequence length="235" mass="24043">MSLSRFRARLRPAALRGDAGVSLSELLVAMVILAVLMSVVMAFFVTSSKTFATNKAIDGNTRTASNAMNEVSRVLRAATPNPKLNNTTDPAFVSATATSVVFYAYINLTSSLETPVQVRFTYSAAAGTITESRWVATGLTGGLWSFPSASSTPASSRVIGTAVLPASSSVGALFSYLGADGTPIAFVSSAIPSTSLGSIASVKFAISSGTSSTAGQATNLVNTIGLPNVGIARTS</sequence>
<evidence type="ECO:0000313" key="2">
    <source>
        <dbReference type="EMBL" id="BDZ49059.1"/>
    </source>
</evidence>
<accession>A0ABN6XVX0</accession>
<protein>
    <recommendedName>
        <fullName evidence="4">Prepilin-type N-terminal cleavage/methylation domain-containing protein</fullName>
    </recommendedName>
</protein>
<keyword evidence="3" id="KW-1185">Reference proteome</keyword>
<name>A0ABN6XVX0_9MICO</name>
<dbReference type="Pfam" id="PF07963">
    <property type="entry name" value="N_methyl"/>
    <property type="match status" value="1"/>
</dbReference>
<organism evidence="2 3">
    <name type="scientific">Frondihabitans sucicola</name>
    <dbReference type="NCBI Taxonomy" id="1268041"/>
    <lineage>
        <taxon>Bacteria</taxon>
        <taxon>Bacillati</taxon>
        <taxon>Actinomycetota</taxon>
        <taxon>Actinomycetes</taxon>
        <taxon>Micrococcales</taxon>
        <taxon>Microbacteriaceae</taxon>
        <taxon>Frondihabitans</taxon>
    </lineage>
</organism>
<gene>
    <name evidence="2" type="ORF">GCM10025867_13000</name>
</gene>
<proteinExistence type="predicted"/>
<evidence type="ECO:0008006" key="4">
    <source>
        <dbReference type="Google" id="ProtNLM"/>
    </source>
</evidence>
<feature type="transmembrane region" description="Helical" evidence="1">
    <location>
        <begin position="21"/>
        <end position="45"/>
    </location>
</feature>
<dbReference type="NCBIfam" id="TIGR02532">
    <property type="entry name" value="IV_pilin_GFxxxE"/>
    <property type="match status" value="1"/>
</dbReference>
<dbReference type="EMBL" id="AP027732">
    <property type="protein sequence ID" value="BDZ49059.1"/>
    <property type="molecule type" value="Genomic_DNA"/>
</dbReference>
<keyword evidence="1" id="KW-0472">Membrane</keyword>
<dbReference type="Proteomes" id="UP001321486">
    <property type="component" value="Chromosome"/>
</dbReference>
<keyword evidence="1" id="KW-0812">Transmembrane</keyword>